<dbReference type="CDD" id="cd00534">
    <property type="entry name" value="DHNA_DHNTPE"/>
    <property type="match status" value="1"/>
</dbReference>
<evidence type="ECO:0000256" key="2">
    <source>
        <dbReference type="ARBA" id="ARBA00005013"/>
    </source>
</evidence>
<evidence type="ECO:0000256" key="4">
    <source>
        <dbReference type="ARBA" id="ARBA00013043"/>
    </source>
</evidence>
<keyword evidence="5" id="KW-0289">Folate biosynthesis</keyword>
<gene>
    <name evidence="10" type="ORF">METZ01_LOCUS100299</name>
</gene>
<keyword evidence="7" id="KW-0456">Lyase</keyword>
<dbReference type="InterPro" id="IPR043133">
    <property type="entry name" value="GTP-CH-I_C/QueF"/>
</dbReference>
<sequence length="118" mass="13699">MDKIILTDLKIKAVIGIWEWEKRNPQIISIDLEMETDVNKASETDSIKDALDYKAVAKRIKEFAQSNQFDLIETLIEKMAQLILDEFEVQWLKLTISKPFAIRDSRNVGICIERSNND</sequence>
<evidence type="ECO:0000256" key="6">
    <source>
        <dbReference type="ARBA" id="ARBA00023235"/>
    </source>
</evidence>
<dbReference type="PANTHER" id="PTHR42844">
    <property type="entry name" value="DIHYDRONEOPTERIN ALDOLASE 1-RELATED"/>
    <property type="match status" value="1"/>
</dbReference>
<name>A0A381W4I0_9ZZZZ</name>
<evidence type="ECO:0000256" key="8">
    <source>
        <dbReference type="ARBA" id="ARBA00032903"/>
    </source>
</evidence>
<dbReference type="AlphaFoldDB" id="A0A381W4I0"/>
<dbReference type="EC" id="4.1.2.25" evidence="4"/>
<organism evidence="10">
    <name type="scientific">marine metagenome</name>
    <dbReference type="NCBI Taxonomy" id="408172"/>
    <lineage>
        <taxon>unclassified sequences</taxon>
        <taxon>metagenomes</taxon>
        <taxon>ecological metagenomes</taxon>
    </lineage>
</organism>
<evidence type="ECO:0000256" key="1">
    <source>
        <dbReference type="ARBA" id="ARBA00001353"/>
    </source>
</evidence>
<dbReference type="NCBIfam" id="TIGR00525">
    <property type="entry name" value="folB"/>
    <property type="match status" value="1"/>
</dbReference>
<dbReference type="Pfam" id="PF02152">
    <property type="entry name" value="FolB"/>
    <property type="match status" value="1"/>
</dbReference>
<evidence type="ECO:0000259" key="9">
    <source>
        <dbReference type="SMART" id="SM00905"/>
    </source>
</evidence>
<keyword evidence="6" id="KW-0413">Isomerase</keyword>
<evidence type="ECO:0000256" key="7">
    <source>
        <dbReference type="ARBA" id="ARBA00023239"/>
    </source>
</evidence>
<proteinExistence type="inferred from homology"/>
<feature type="domain" description="Dihydroneopterin aldolase/epimerase" evidence="9">
    <location>
        <begin position="4"/>
        <end position="114"/>
    </location>
</feature>
<dbReference type="Gene3D" id="3.30.1130.10">
    <property type="match status" value="1"/>
</dbReference>
<reference evidence="10" key="1">
    <citation type="submission" date="2018-05" db="EMBL/GenBank/DDBJ databases">
        <authorList>
            <person name="Lanie J.A."/>
            <person name="Ng W.-L."/>
            <person name="Kazmierczak K.M."/>
            <person name="Andrzejewski T.M."/>
            <person name="Davidsen T.M."/>
            <person name="Wayne K.J."/>
            <person name="Tettelin H."/>
            <person name="Glass J.I."/>
            <person name="Rusch D."/>
            <person name="Podicherti R."/>
            <person name="Tsui H.-C.T."/>
            <person name="Winkler M.E."/>
        </authorList>
    </citation>
    <scope>NUCLEOTIDE SEQUENCE</scope>
</reference>
<dbReference type="SUPFAM" id="SSF55620">
    <property type="entry name" value="Tetrahydrobiopterin biosynthesis enzymes-like"/>
    <property type="match status" value="1"/>
</dbReference>
<evidence type="ECO:0000256" key="5">
    <source>
        <dbReference type="ARBA" id="ARBA00022909"/>
    </source>
</evidence>
<dbReference type="GO" id="GO:0016853">
    <property type="term" value="F:isomerase activity"/>
    <property type="evidence" value="ECO:0007669"/>
    <property type="project" value="UniProtKB-KW"/>
</dbReference>
<comment type="similarity">
    <text evidence="3">Belongs to the DHNA family.</text>
</comment>
<dbReference type="InterPro" id="IPR006157">
    <property type="entry name" value="FolB_dom"/>
</dbReference>
<protein>
    <recommendedName>
        <fullName evidence="4">dihydroneopterin aldolase</fullName>
        <ecNumber evidence="4">4.1.2.25</ecNumber>
    </recommendedName>
    <alternativeName>
        <fullName evidence="8">7,8-dihydroneopterin aldolase</fullName>
    </alternativeName>
</protein>
<dbReference type="SMART" id="SM00905">
    <property type="entry name" value="FolB"/>
    <property type="match status" value="1"/>
</dbReference>
<dbReference type="NCBIfam" id="TIGR00526">
    <property type="entry name" value="folB_dom"/>
    <property type="match status" value="1"/>
</dbReference>
<evidence type="ECO:0000313" key="10">
    <source>
        <dbReference type="EMBL" id="SVA47445.1"/>
    </source>
</evidence>
<accession>A0A381W4I0</accession>
<dbReference type="EMBL" id="UINC01010686">
    <property type="protein sequence ID" value="SVA47445.1"/>
    <property type="molecule type" value="Genomic_DNA"/>
</dbReference>
<dbReference type="GO" id="GO:0005737">
    <property type="term" value="C:cytoplasm"/>
    <property type="evidence" value="ECO:0007669"/>
    <property type="project" value="TreeGrafter"/>
</dbReference>
<dbReference type="GO" id="GO:0046656">
    <property type="term" value="P:folic acid biosynthetic process"/>
    <property type="evidence" value="ECO:0007669"/>
    <property type="project" value="UniProtKB-KW"/>
</dbReference>
<dbReference type="InterPro" id="IPR006156">
    <property type="entry name" value="Dihydroneopterin_aldolase"/>
</dbReference>
<dbReference type="FunFam" id="3.30.1130.10:FF:000002">
    <property type="entry name" value="7,8-dihydroneopterin aldolase"/>
    <property type="match status" value="1"/>
</dbReference>
<evidence type="ECO:0000256" key="3">
    <source>
        <dbReference type="ARBA" id="ARBA00005708"/>
    </source>
</evidence>
<dbReference type="PANTHER" id="PTHR42844:SF1">
    <property type="entry name" value="DIHYDRONEOPTERIN ALDOLASE 1-RELATED"/>
    <property type="match status" value="1"/>
</dbReference>
<comment type="pathway">
    <text evidence="2">Cofactor biosynthesis; tetrahydrofolate biosynthesis; 2-amino-4-hydroxy-6-hydroxymethyl-7,8-dihydropteridine diphosphate from 7,8-dihydroneopterin triphosphate: step 3/4.</text>
</comment>
<dbReference type="GO" id="GO:0004150">
    <property type="term" value="F:dihydroneopterin aldolase activity"/>
    <property type="evidence" value="ECO:0007669"/>
    <property type="project" value="UniProtKB-EC"/>
</dbReference>
<comment type="catalytic activity">
    <reaction evidence="1">
        <text>7,8-dihydroneopterin = 6-hydroxymethyl-7,8-dihydropterin + glycolaldehyde</text>
        <dbReference type="Rhea" id="RHEA:10540"/>
        <dbReference type="ChEBI" id="CHEBI:17001"/>
        <dbReference type="ChEBI" id="CHEBI:17071"/>
        <dbReference type="ChEBI" id="CHEBI:44841"/>
        <dbReference type="EC" id="4.1.2.25"/>
    </reaction>
</comment>